<dbReference type="InterPro" id="IPR036116">
    <property type="entry name" value="FN3_sf"/>
</dbReference>
<feature type="non-terminal residue" evidence="2">
    <location>
        <position position="1"/>
    </location>
</feature>
<accession>A0A382PQD8</accession>
<reference evidence="2" key="1">
    <citation type="submission" date="2018-05" db="EMBL/GenBank/DDBJ databases">
        <authorList>
            <person name="Lanie J.A."/>
            <person name="Ng W.-L."/>
            <person name="Kazmierczak K.M."/>
            <person name="Andrzejewski T.M."/>
            <person name="Davidsen T.M."/>
            <person name="Wayne K.J."/>
            <person name="Tettelin H."/>
            <person name="Glass J.I."/>
            <person name="Rusch D."/>
            <person name="Podicherti R."/>
            <person name="Tsui H.-C.T."/>
            <person name="Winkler M.E."/>
        </authorList>
    </citation>
    <scope>NUCLEOTIDE SEQUENCE</scope>
</reference>
<dbReference type="SMART" id="SM00710">
    <property type="entry name" value="PbH1"/>
    <property type="match status" value="5"/>
</dbReference>
<dbReference type="SMART" id="SM00060">
    <property type="entry name" value="FN3"/>
    <property type="match status" value="1"/>
</dbReference>
<dbReference type="InterPro" id="IPR011050">
    <property type="entry name" value="Pectin_lyase_fold/virulence"/>
</dbReference>
<feature type="domain" description="Fibronectin type-III" evidence="1">
    <location>
        <begin position="205"/>
        <end position="279"/>
    </location>
</feature>
<dbReference type="CDD" id="cd00063">
    <property type="entry name" value="FN3"/>
    <property type="match status" value="1"/>
</dbReference>
<evidence type="ECO:0000259" key="1">
    <source>
        <dbReference type="SMART" id="SM00060"/>
    </source>
</evidence>
<name>A0A382PQD8_9ZZZZ</name>
<proteinExistence type="predicted"/>
<organism evidence="2">
    <name type="scientific">marine metagenome</name>
    <dbReference type="NCBI Taxonomy" id="408172"/>
    <lineage>
        <taxon>unclassified sequences</taxon>
        <taxon>metagenomes</taxon>
        <taxon>ecological metagenomes</taxon>
    </lineage>
</organism>
<dbReference type="Gene3D" id="2.60.40.10">
    <property type="entry name" value="Immunoglobulins"/>
    <property type="match status" value="1"/>
</dbReference>
<dbReference type="EMBL" id="UINC01109032">
    <property type="protein sequence ID" value="SVC75579.1"/>
    <property type="molecule type" value="Genomic_DNA"/>
</dbReference>
<dbReference type="InterPro" id="IPR006626">
    <property type="entry name" value="PbH1"/>
</dbReference>
<dbReference type="Gene3D" id="2.160.20.10">
    <property type="entry name" value="Single-stranded right-handed beta-helix, Pectin lyase-like"/>
    <property type="match status" value="1"/>
</dbReference>
<evidence type="ECO:0000313" key="2">
    <source>
        <dbReference type="EMBL" id="SVC75579.1"/>
    </source>
</evidence>
<dbReference type="InterPro" id="IPR012334">
    <property type="entry name" value="Pectin_lyas_fold"/>
</dbReference>
<dbReference type="SUPFAM" id="SSF51126">
    <property type="entry name" value="Pectin lyase-like"/>
    <property type="match status" value="1"/>
</dbReference>
<dbReference type="AlphaFoldDB" id="A0A382PQD8"/>
<dbReference type="InterPro" id="IPR013783">
    <property type="entry name" value="Ig-like_fold"/>
</dbReference>
<dbReference type="SUPFAM" id="SSF49265">
    <property type="entry name" value="Fibronectin type III"/>
    <property type="match status" value="1"/>
</dbReference>
<dbReference type="InterPro" id="IPR003961">
    <property type="entry name" value="FN3_dom"/>
</dbReference>
<feature type="non-terminal residue" evidence="2">
    <location>
        <position position="340"/>
    </location>
</feature>
<protein>
    <recommendedName>
        <fullName evidence="1">Fibronectin type-III domain-containing protein</fullName>
    </recommendedName>
</protein>
<gene>
    <name evidence="2" type="ORF">METZ01_LOCUS328433</name>
</gene>
<sequence length="340" mass="36374">SGFTLKESIVSDNFSNGGGGGILVWGAGADPVVEDCIVTGNTTGNNGGGIMINGTDNAIITRTSVVDNHAANNVGGIYVLVTSTTFNNITISGNTSGGGGAIGILEGGHVELTNSIVWDNPGQGNFMSDGTGSLNITYSDIEGGFDGEGNIDADPLFTDADNGDFTLQSGSLCIDAGTADLDGDGVEDITDYFGLAPDMGAYEFLVAATGLQYFIQGSSVYLAWDPFADVQYYRLERSTDPLFATDVVTQYLTDNYYTDSNLEWNTEYFYRVSAFIGYWTDYSNVVSVILEYVDVSPDADIPLSYKIHQNYPNPFNPVTSIRYDLPEDAMVNVIVYDMMG</sequence>